<dbReference type="OrthoDB" id="775972at2759"/>
<evidence type="ECO:0000313" key="1">
    <source>
        <dbReference type="EMBL" id="POM78938.1"/>
    </source>
</evidence>
<keyword evidence="2" id="KW-1185">Reference proteome</keyword>
<dbReference type="EMBL" id="NCKW01001868">
    <property type="protein sequence ID" value="POM78938.1"/>
    <property type="molecule type" value="Genomic_DNA"/>
</dbReference>
<dbReference type="InterPro" id="IPR053134">
    <property type="entry name" value="RNA-dir_DNA_polymerase"/>
</dbReference>
<sequence length="104" mass="11685">MEDLVVDDNVTNFLQAGVIEEEDGAWGFAIVLVRKKDGENRMTKKDIYSLPRIDETLEGLGVAPGDKDNTAFTTKLGLYRFVCMHLPADDQRSVTRINMDYLSS</sequence>
<evidence type="ECO:0000313" key="2">
    <source>
        <dbReference type="Proteomes" id="UP000237271"/>
    </source>
</evidence>
<dbReference type="InterPro" id="IPR043502">
    <property type="entry name" value="DNA/RNA_pol_sf"/>
</dbReference>
<dbReference type="PANTHER" id="PTHR24559">
    <property type="entry name" value="TRANSPOSON TY3-I GAG-POL POLYPROTEIN"/>
    <property type="match status" value="1"/>
</dbReference>
<reference evidence="1 2" key="1">
    <citation type="journal article" date="2017" name="Genome Biol. Evol.">
        <title>Phytophthora megakarya and P. palmivora, closely related causal agents of cacao black pod rot, underwent increases in genome sizes and gene numbers by different mechanisms.</title>
        <authorList>
            <person name="Ali S.S."/>
            <person name="Shao J."/>
            <person name="Lary D.J."/>
            <person name="Kronmiller B."/>
            <person name="Shen D."/>
            <person name="Strem M.D."/>
            <person name="Amoako-Attah I."/>
            <person name="Akrofi A.Y."/>
            <person name="Begoude B.A."/>
            <person name="Ten Hoopen G.M."/>
            <person name="Coulibaly K."/>
            <person name="Kebe B.I."/>
            <person name="Melnick R.L."/>
            <person name="Guiltinan M.J."/>
            <person name="Tyler B.M."/>
            <person name="Meinhardt L.W."/>
            <person name="Bailey B.A."/>
        </authorList>
    </citation>
    <scope>NUCLEOTIDE SEQUENCE [LARGE SCALE GENOMIC DNA]</scope>
    <source>
        <strain evidence="2">sbr112.9</strain>
    </source>
</reference>
<comment type="caution">
    <text evidence="1">The sequence shown here is derived from an EMBL/GenBank/DDBJ whole genome shotgun (WGS) entry which is preliminary data.</text>
</comment>
<name>A0A2P4YMA4_9STRA</name>
<dbReference type="AlphaFoldDB" id="A0A2P4YMA4"/>
<organism evidence="1 2">
    <name type="scientific">Phytophthora palmivora</name>
    <dbReference type="NCBI Taxonomy" id="4796"/>
    <lineage>
        <taxon>Eukaryota</taxon>
        <taxon>Sar</taxon>
        <taxon>Stramenopiles</taxon>
        <taxon>Oomycota</taxon>
        <taxon>Peronosporomycetes</taxon>
        <taxon>Peronosporales</taxon>
        <taxon>Peronosporaceae</taxon>
        <taxon>Phytophthora</taxon>
    </lineage>
</organism>
<accession>A0A2P4YMA4</accession>
<dbReference type="Gene3D" id="3.10.10.10">
    <property type="entry name" value="HIV Type 1 Reverse Transcriptase, subunit A, domain 1"/>
    <property type="match status" value="1"/>
</dbReference>
<dbReference type="PANTHER" id="PTHR24559:SF444">
    <property type="entry name" value="REVERSE TRANSCRIPTASE DOMAIN-CONTAINING PROTEIN"/>
    <property type="match status" value="1"/>
</dbReference>
<dbReference type="SUPFAM" id="SSF56672">
    <property type="entry name" value="DNA/RNA polymerases"/>
    <property type="match status" value="1"/>
</dbReference>
<dbReference type="Proteomes" id="UP000237271">
    <property type="component" value="Unassembled WGS sequence"/>
</dbReference>
<gene>
    <name evidence="1" type="ORF">PHPALM_3467</name>
</gene>
<proteinExistence type="predicted"/>
<protein>
    <submittedName>
        <fullName evidence="1">Thy-1 membrane glycoprotein isoform X1</fullName>
    </submittedName>
</protein>